<comment type="caution">
    <text evidence="2">The sequence shown here is derived from an EMBL/GenBank/DDBJ whole genome shotgun (WGS) entry which is preliminary data.</text>
</comment>
<dbReference type="OrthoDB" id="9808310at2"/>
<evidence type="ECO:0000259" key="1">
    <source>
        <dbReference type="Pfam" id="PF02627"/>
    </source>
</evidence>
<dbReference type="Pfam" id="PF02627">
    <property type="entry name" value="CMD"/>
    <property type="match status" value="1"/>
</dbReference>
<accession>A0A211ZKR4</accession>
<reference evidence="3" key="1">
    <citation type="submission" date="2017-05" db="EMBL/GenBank/DDBJ databases">
        <authorList>
            <person name="Macchi M."/>
            <person name="Festa S."/>
            <person name="Coppotelli B.M."/>
            <person name="Morelli I.S."/>
        </authorList>
    </citation>
    <scope>NUCLEOTIDE SEQUENCE [LARGE SCALE GENOMIC DNA]</scope>
    <source>
        <strain evidence="3">I</strain>
    </source>
</reference>
<evidence type="ECO:0000313" key="2">
    <source>
        <dbReference type="EMBL" id="OWJ65764.1"/>
    </source>
</evidence>
<sequence>MPSYPIHSIATAPEAARPVLDQLEKTFGMVPNLAGVMANSPELIKAFAGLFQQVHSGTFTEAEIQTLLLTNAVANACDWAVAFHTLLALKEGLAPADVEAIRGRGVPADRRLAALSGLARTLIETRGYVSGDDREAFVAAGFRREQALEILAVTAASTITNYAGSMTRPPLEDVLRPHAWRD</sequence>
<evidence type="ECO:0000313" key="3">
    <source>
        <dbReference type="Proteomes" id="UP000196655"/>
    </source>
</evidence>
<feature type="domain" description="Carboxymuconolactone decarboxylase-like" evidence="1">
    <location>
        <begin position="41"/>
        <end position="108"/>
    </location>
</feature>
<organism evidence="2 3">
    <name type="scientific">Inquilinus limosus</name>
    <dbReference type="NCBI Taxonomy" id="171674"/>
    <lineage>
        <taxon>Bacteria</taxon>
        <taxon>Pseudomonadati</taxon>
        <taxon>Pseudomonadota</taxon>
        <taxon>Alphaproteobacteria</taxon>
        <taxon>Rhodospirillales</taxon>
        <taxon>Rhodospirillaceae</taxon>
        <taxon>Inquilinus</taxon>
    </lineage>
</organism>
<gene>
    <name evidence="2" type="ORF">BWR60_17915</name>
</gene>
<dbReference type="PANTHER" id="PTHR35446">
    <property type="entry name" value="SI:CH211-175M2.5"/>
    <property type="match status" value="1"/>
</dbReference>
<dbReference type="PANTHER" id="PTHR35446:SF3">
    <property type="entry name" value="CMD DOMAIN-CONTAINING PROTEIN"/>
    <property type="match status" value="1"/>
</dbReference>
<dbReference type="Proteomes" id="UP000196655">
    <property type="component" value="Unassembled WGS sequence"/>
</dbReference>
<dbReference type="InterPro" id="IPR003779">
    <property type="entry name" value="CMD-like"/>
</dbReference>
<keyword evidence="3" id="KW-1185">Reference proteome</keyword>
<dbReference type="EMBL" id="NHON01000032">
    <property type="protein sequence ID" value="OWJ65764.1"/>
    <property type="molecule type" value="Genomic_DNA"/>
</dbReference>
<dbReference type="AlphaFoldDB" id="A0A211ZKR4"/>
<dbReference type="RefSeq" id="WP_088152394.1">
    <property type="nucleotide sequence ID" value="NZ_NHON01000032.1"/>
</dbReference>
<dbReference type="InterPro" id="IPR029032">
    <property type="entry name" value="AhpD-like"/>
</dbReference>
<protein>
    <submittedName>
        <fullName evidence="2">Carboxymuconolactone decarboxylase</fullName>
    </submittedName>
</protein>
<dbReference type="SUPFAM" id="SSF69118">
    <property type="entry name" value="AhpD-like"/>
    <property type="match status" value="1"/>
</dbReference>
<name>A0A211ZKR4_9PROT</name>
<proteinExistence type="predicted"/>
<dbReference type="Gene3D" id="1.20.1290.10">
    <property type="entry name" value="AhpD-like"/>
    <property type="match status" value="1"/>
</dbReference>